<organism evidence="9 10">
    <name type="scientific">Hungatella effluvii</name>
    <dbReference type="NCBI Taxonomy" id="1096246"/>
    <lineage>
        <taxon>Bacteria</taxon>
        <taxon>Bacillati</taxon>
        <taxon>Bacillota</taxon>
        <taxon>Clostridia</taxon>
        <taxon>Lachnospirales</taxon>
        <taxon>Lachnospiraceae</taxon>
        <taxon>Hungatella</taxon>
    </lineage>
</organism>
<keyword evidence="5 7" id="KW-1133">Transmembrane helix</keyword>
<dbReference type="RefSeq" id="WP_110326157.1">
    <property type="nucleotide sequence ID" value="NZ_QJKD01000024.1"/>
</dbReference>
<dbReference type="GO" id="GO:0055085">
    <property type="term" value="P:transmembrane transport"/>
    <property type="evidence" value="ECO:0007669"/>
    <property type="project" value="InterPro"/>
</dbReference>
<name>A0A2V3XUK2_9FIRM</name>
<evidence type="ECO:0000256" key="6">
    <source>
        <dbReference type="ARBA" id="ARBA00023136"/>
    </source>
</evidence>
<feature type="transmembrane region" description="Helical" evidence="7">
    <location>
        <begin position="116"/>
        <end position="139"/>
    </location>
</feature>
<feature type="transmembrane region" description="Helical" evidence="7">
    <location>
        <begin position="310"/>
        <end position="330"/>
    </location>
</feature>
<feature type="transmembrane region" description="Helical" evidence="7">
    <location>
        <begin position="258"/>
        <end position="280"/>
    </location>
</feature>
<dbReference type="Gene3D" id="1.10.3720.10">
    <property type="entry name" value="MetI-like"/>
    <property type="match status" value="1"/>
</dbReference>
<dbReference type="PROSITE" id="PS50928">
    <property type="entry name" value="ABC_TM1"/>
    <property type="match status" value="1"/>
</dbReference>
<evidence type="ECO:0000256" key="2">
    <source>
        <dbReference type="ARBA" id="ARBA00022448"/>
    </source>
</evidence>
<dbReference type="GO" id="GO:0005886">
    <property type="term" value="C:plasma membrane"/>
    <property type="evidence" value="ECO:0007669"/>
    <property type="project" value="UniProtKB-SubCell"/>
</dbReference>
<feature type="domain" description="ABC transmembrane type-1" evidence="8">
    <location>
        <begin position="112"/>
        <end position="323"/>
    </location>
</feature>
<dbReference type="AlphaFoldDB" id="A0A2V3XUK2"/>
<evidence type="ECO:0000256" key="3">
    <source>
        <dbReference type="ARBA" id="ARBA00022475"/>
    </source>
</evidence>
<comment type="similarity">
    <text evidence="7">Belongs to the binding-protein-dependent transport system permease family.</text>
</comment>
<keyword evidence="6 7" id="KW-0472">Membrane</keyword>
<reference evidence="9 10" key="1">
    <citation type="submission" date="2018-05" db="EMBL/GenBank/DDBJ databases">
        <title>Genomic Encyclopedia of Type Strains, Phase IV (KMG-IV): sequencing the most valuable type-strain genomes for metagenomic binning, comparative biology and taxonomic classification.</title>
        <authorList>
            <person name="Goeker M."/>
        </authorList>
    </citation>
    <scope>NUCLEOTIDE SEQUENCE [LARGE SCALE GENOMIC DNA]</scope>
    <source>
        <strain evidence="9 10">DSM 24995</strain>
    </source>
</reference>
<keyword evidence="2 7" id="KW-0813">Transport</keyword>
<comment type="subcellular location">
    <subcellularLocation>
        <location evidence="1 7">Cell membrane</location>
        <topology evidence="1 7">Multi-pass membrane protein</topology>
    </subcellularLocation>
</comment>
<dbReference type="InterPro" id="IPR045621">
    <property type="entry name" value="BPD_transp_1_N"/>
</dbReference>
<feature type="transmembrane region" description="Helical" evidence="7">
    <location>
        <begin position="201"/>
        <end position="223"/>
    </location>
</feature>
<evidence type="ECO:0000256" key="1">
    <source>
        <dbReference type="ARBA" id="ARBA00004651"/>
    </source>
</evidence>
<dbReference type="Proteomes" id="UP000248057">
    <property type="component" value="Unassembled WGS sequence"/>
</dbReference>
<keyword evidence="10" id="KW-1185">Reference proteome</keyword>
<proteinExistence type="inferred from homology"/>
<dbReference type="Pfam" id="PF19300">
    <property type="entry name" value="BPD_transp_1_N"/>
    <property type="match status" value="1"/>
</dbReference>
<dbReference type="CDD" id="cd06261">
    <property type="entry name" value="TM_PBP2"/>
    <property type="match status" value="1"/>
</dbReference>
<keyword evidence="3" id="KW-1003">Cell membrane</keyword>
<evidence type="ECO:0000256" key="5">
    <source>
        <dbReference type="ARBA" id="ARBA00022989"/>
    </source>
</evidence>
<feature type="transmembrane region" description="Helical" evidence="7">
    <location>
        <begin position="151"/>
        <end position="174"/>
    </location>
</feature>
<evidence type="ECO:0000256" key="4">
    <source>
        <dbReference type="ARBA" id="ARBA00022692"/>
    </source>
</evidence>
<dbReference type="EMBL" id="QJKD01000024">
    <property type="protein sequence ID" value="PXX45566.1"/>
    <property type="molecule type" value="Genomic_DNA"/>
</dbReference>
<keyword evidence="4 7" id="KW-0812">Transmembrane</keyword>
<protein>
    <submittedName>
        <fullName evidence="9">Peptide/nickel transport system permease protein</fullName>
    </submittedName>
</protein>
<dbReference type="GeneID" id="86064685"/>
<dbReference type="InterPro" id="IPR000515">
    <property type="entry name" value="MetI-like"/>
</dbReference>
<sequence>MAKYVGKRLVYMVVVFFVISFIMYMLYNLIPGDPAAIELQTIRDEISADDYEEMYQQVRDRLGLDDPIVIRYFRWLGLYPSVEGKMDGVFQGNLGYSTMYKDDVVNIIAAPLQNTLFLNIFATILALAITIPLGIFCAVKKNSRFDQAVQVFTIVGYSIPIYIIGLVFIFFLAVKFHVFPVGGVKSSGAEYTGFAAVKDRLYYMALPLIVTTFANLGSMTRYVRAAMIDALSMDYIRTARAKGLKEKVVIYSHAWRNALLPVVTVIIGWFLRIFSGSVVVENTFSFLGMGALNVTGLKQSDYELVLAIQLFYTIISLVGILITDISYGLIDPRVRVDK</sequence>
<dbReference type="InterPro" id="IPR035906">
    <property type="entry name" value="MetI-like_sf"/>
</dbReference>
<accession>A0A2V3XUK2</accession>
<evidence type="ECO:0000256" key="7">
    <source>
        <dbReference type="RuleBase" id="RU363032"/>
    </source>
</evidence>
<dbReference type="Pfam" id="PF00528">
    <property type="entry name" value="BPD_transp_1"/>
    <property type="match status" value="1"/>
</dbReference>
<dbReference type="PANTHER" id="PTHR30465">
    <property type="entry name" value="INNER MEMBRANE ABC TRANSPORTER"/>
    <property type="match status" value="1"/>
</dbReference>
<evidence type="ECO:0000313" key="9">
    <source>
        <dbReference type="EMBL" id="PXX45566.1"/>
    </source>
</evidence>
<comment type="caution">
    <text evidence="9">The sequence shown here is derived from an EMBL/GenBank/DDBJ whole genome shotgun (WGS) entry which is preliminary data.</text>
</comment>
<dbReference type="SUPFAM" id="SSF161098">
    <property type="entry name" value="MetI-like"/>
    <property type="match status" value="1"/>
</dbReference>
<evidence type="ECO:0000259" key="8">
    <source>
        <dbReference type="PROSITE" id="PS50928"/>
    </source>
</evidence>
<dbReference type="PANTHER" id="PTHR30465:SF0">
    <property type="entry name" value="OLIGOPEPTIDE TRANSPORT SYSTEM PERMEASE PROTEIN APPB"/>
    <property type="match status" value="1"/>
</dbReference>
<feature type="transmembrane region" description="Helical" evidence="7">
    <location>
        <begin position="9"/>
        <end position="30"/>
    </location>
</feature>
<evidence type="ECO:0000313" key="10">
    <source>
        <dbReference type="Proteomes" id="UP000248057"/>
    </source>
</evidence>
<gene>
    <name evidence="9" type="ORF">DFR60_12421</name>
</gene>